<dbReference type="AlphaFoldDB" id="A0A4C1XCS1"/>
<comment type="caution">
    <text evidence="1">The sequence shown here is derived from an EMBL/GenBank/DDBJ whole genome shotgun (WGS) entry which is preliminary data.</text>
</comment>
<evidence type="ECO:0000313" key="2">
    <source>
        <dbReference type="Proteomes" id="UP000299102"/>
    </source>
</evidence>
<proteinExistence type="predicted"/>
<protein>
    <submittedName>
        <fullName evidence="1">Uncharacterized protein</fullName>
    </submittedName>
</protein>
<reference evidence="1 2" key="1">
    <citation type="journal article" date="2019" name="Commun. Biol.">
        <title>The bagworm genome reveals a unique fibroin gene that provides high tensile strength.</title>
        <authorList>
            <person name="Kono N."/>
            <person name="Nakamura H."/>
            <person name="Ohtoshi R."/>
            <person name="Tomita M."/>
            <person name="Numata K."/>
            <person name="Arakawa K."/>
        </authorList>
    </citation>
    <scope>NUCLEOTIDE SEQUENCE [LARGE SCALE GENOMIC DNA]</scope>
</reference>
<evidence type="ECO:0000313" key="1">
    <source>
        <dbReference type="EMBL" id="GBP60107.1"/>
    </source>
</evidence>
<gene>
    <name evidence="1" type="ORF">EVAR_31368_1</name>
</gene>
<accession>A0A4C1XCS1</accession>
<dbReference type="EMBL" id="BGZK01000779">
    <property type="protein sequence ID" value="GBP60107.1"/>
    <property type="molecule type" value="Genomic_DNA"/>
</dbReference>
<dbReference type="Proteomes" id="UP000299102">
    <property type="component" value="Unassembled WGS sequence"/>
</dbReference>
<sequence>MEQWRLGGLNPASEVTTMFNRDSISISVRDEKCKQNRDQEQKRMRGRFVIKRMAALRACVCVRVWVLPVWNRERERGRDRGR</sequence>
<organism evidence="1 2">
    <name type="scientific">Eumeta variegata</name>
    <name type="common">Bagworm moth</name>
    <name type="synonym">Eumeta japonica</name>
    <dbReference type="NCBI Taxonomy" id="151549"/>
    <lineage>
        <taxon>Eukaryota</taxon>
        <taxon>Metazoa</taxon>
        <taxon>Ecdysozoa</taxon>
        <taxon>Arthropoda</taxon>
        <taxon>Hexapoda</taxon>
        <taxon>Insecta</taxon>
        <taxon>Pterygota</taxon>
        <taxon>Neoptera</taxon>
        <taxon>Endopterygota</taxon>
        <taxon>Lepidoptera</taxon>
        <taxon>Glossata</taxon>
        <taxon>Ditrysia</taxon>
        <taxon>Tineoidea</taxon>
        <taxon>Psychidae</taxon>
        <taxon>Oiketicinae</taxon>
        <taxon>Eumeta</taxon>
    </lineage>
</organism>
<name>A0A4C1XCS1_EUMVA</name>
<keyword evidence="2" id="KW-1185">Reference proteome</keyword>